<evidence type="ECO:0000313" key="3">
    <source>
        <dbReference type="Proteomes" id="UP001064489"/>
    </source>
</evidence>
<sequence length="128" mass="14592">MPRLRRGQLHSRVEDVDNQDIIAGGVPAHLWLMKVLVELSPRNTVTSAASVIQLDTTNKCALIRNAIKHNKKSVHDKEELGEERGLNVRERQLPSQSFTDVVKCDKKEEVNRRDDVRKETSKLVLEKS</sequence>
<dbReference type="Proteomes" id="UP001064489">
    <property type="component" value="Chromosome 5"/>
</dbReference>
<protein>
    <submittedName>
        <fullName evidence="2">Uncharacterized protein</fullName>
    </submittedName>
</protein>
<evidence type="ECO:0000313" key="2">
    <source>
        <dbReference type="EMBL" id="KAI9176741.1"/>
    </source>
</evidence>
<reference evidence="2" key="2">
    <citation type="submission" date="2023-02" db="EMBL/GenBank/DDBJ databases">
        <authorList>
            <person name="Swenson N.G."/>
            <person name="Wegrzyn J.L."/>
            <person name="Mcevoy S.L."/>
        </authorList>
    </citation>
    <scope>NUCLEOTIDE SEQUENCE</scope>
    <source>
        <strain evidence="2">91603</strain>
        <tissue evidence="2">Leaf</tissue>
    </source>
</reference>
<feature type="region of interest" description="Disordered" evidence="1">
    <location>
        <begin position="109"/>
        <end position="128"/>
    </location>
</feature>
<feature type="compositionally biased region" description="Basic and acidic residues" evidence="1">
    <location>
        <begin position="73"/>
        <end position="92"/>
    </location>
</feature>
<organism evidence="2 3">
    <name type="scientific">Acer negundo</name>
    <name type="common">Box elder</name>
    <dbReference type="NCBI Taxonomy" id="4023"/>
    <lineage>
        <taxon>Eukaryota</taxon>
        <taxon>Viridiplantae</taxon>
        <taxon>Streptophyta</taxon>
        <taxon>Embryophyta</taxon>
        <taxon>Tracheophyta</taxon>
        <taxon>Spermatophyta</taxon>
        <taxon>Magnoliopsida</taxon>
        <taxon>eudicotyledons</taxon>
        <taxon>Gunneridae</taxon>
        <taxon>Pentapetalae</taxon>
        <taxon>rosids</taxon>
        <taxon>malvids</taxon>
        <taxon>Sapindales</taxon>
        <taxon>Sapindaceae</taxon>
        <taxon>Hippocastanoideae</taxon>
        <taxon>Acereae</taxon>
        <taxon>Acer</taxon>
    </lineage>
</organism>
<dbReference type="EMBL" id="JAJSOW010000102">
    <property type="protein sequence ID" value="KAI9176741.1"/>
    <property type="molecule type" value="Genomic_DNA"/>
</dbReference>
<reference evidence="2" key="1">
    <citation type="journal article" date="2022" name="Plant J.">
        <title>Strategies of tolerance reflected in two North American maple genomes.</title>
        <authorList>
            <person name="McEvoy S.L."/>
            <person name="Sezen U.U."/>
            <person name="Trouern-Trend A."/>
            <person name="McMahon S.M."/>
            <person name="Schaberg P.G."/>
            <person name="Yang J."/>
            <person name="Wegrzyn J.L."/>
            <person name="Swenson N.G."/>
        </authorList>
    </citation>
    <scope>NUCLEOTIDE SEQUENCE</scope>
    <source>
        <strain evidence="2">91603</strain>
    </source>
</reference>
<name>A0AAD5NRP6_ACENE</name>
<feature type="region of interest" description="Disordered" evidence="1">
    <location>
        <begin position="72"/>
        <end position="92"/>
    </location>
</feature>
<evidence type="ECO:0000256" key="1">
    <source>
        <dbReference type="SAM" id="MobiDB-lite"/>
    </source>
</evidence>
<accession>A0AAD5NRP6</accession>
<keyword evidence="3" id="KW-1185">Reference proteome</keyword>
<dbReference type="AlphaFoldDB" id="A0AAD5NRP6"/>
<gene>
    <name evidence="2" type="ORF">LWI28_006583</name>
</gene>
<comment type="caution">
    <text evidence="2">The sequence shown here is derived from an EMBL/GenBank/DDBJ whole genome shotgun (WGS) entry which is preliminary data.</text>
</comment>
<proteinExistence type="predicted"/>